<comment type="similarity">
    <text evidence="2">Belongs to the DoxX family.</text>
</comment>
<evidence type="ECO:0000256" key="6">
    <source>
        <dbReference type="ARBA" id="ARBA00023136"/>
    </source>
</evidence>
<feature type="transmembrane region" description="Helical" evidence="7">
    <location>
        <begin position="104"/>
        <end position="125"/>
    </location>
</feature>
<keyword evidence="3" id="KW-1003">Cell membrane</keyword>
<keyword evidence="5 7" id="KW-1133">Transmembrane helix</keyword>
<dbReference type="EMBL" id="BAAAVS010000011">
    <property type="protein sequence ID" value="GAA3026921.1"/>
    <property type="molecule type" value="Genomic_DNA"/>
</dbReference>
<dbReference type="Proteomes" id="UP001501035">
    <property type="component" value="Unassembled WGS sequence"/>
</dbReference>
<comment type="subcellular location">
    <subcellularLocation>
        <location evidence="1">Cell membrane</location>
        <topology evidence="1">Multi-pass membrane protein</topology>
    </subcellularLocation>
</comment>
<dbReference type="Pfam" id="PF07681">
    <property type="entry name" value="DoxX"/>
    <property type="match status" value="1"/>
</dbReference>
<keyword evidence="4 7" id="KW-0812">Transmembrane</keyword>
<evidence type="ECO:0000256" key="1">
    <source>
        <dbReference type="ARBA" id="ARBA00004651"/>
    </source>
</evidence>
<reference evidence="9" key="1">
    <citation type="journal article" date="2019" name="Int. J. Syst. Evol. Microbiol.">
        <title>The Global Catalogue of Microorganisms (GCM) 10K type strain sequencing project: providing services to taxonomists for standard genome sequencing and annotation.</title>
        <authorList>
            <consortium name="The Broad Institute Genomics Platform"/>
            <consortium name="The Broad Institute Genome Sequencing Center for Infectious Disease"/>
            <person name="Wu L."/>
            <person name="Ma J."/>
        </authorList>
    </citation>
    <scope>NUCLEOTIDE SEQUENCE [LARGE SCALE GENOMIC DNA]</scope>
    <source>
        <strain evidence="9">JCM 14234</strain>
    </source>
</reference>
<evidence type="ECO:0000313" key="9">
    <source>
        <dbReference type="Proteomes" id="UP001501035"/>
    </source>
</evidence>
<accession>A0ABP6L1C2</accession>
<feature type="transmembrane region" description="Helical" evidence="7">
    <location>
        <begin position="48"/>
        <end position="70"/>
    </location>
</feature>
<evidence type="ECO:0000256" key="5">
    <source>
        <dbReference type="ARBA" id="ARBA00022989"/>
    </source>
</evidence>
<keyword evidence="6 7" id="KW-0472">Membrane</keyword>
<dbReference type="PANTHER" id="PTHR33452:SF1">
    <property type="entry name" value="INNER MEMBRANE PROTEIN YPHA-RELATED"/>
    <property type="match status" value="1"/>
</dbReference>
<evidence type="ECO:0000256" key="7">
    <source>
        <dbReference type="SAM" id="Phobius"/>
    </source>
</evidence>
<evidence type="ECO:0000256" key="3">
    <source>
        <dbReference type="ARBA" id="ARBA00022475"/>
    </source>
</evidence>
<name>A0ABP6L1C2_9ACTN</name>
<dbReference type="InterPro" id="IPR032808">
    <property type="entry name" value="DoxX"/>
</dbReference>
<evidence type="ECO:0000256" key="2">
    <source>
        <dbReference type="ARBA" id="ARBA00006679"/>
    </source>
</evidence>
<evidence type="ECO:0000256" key="4">
    <source>
        <dbReference type="ARBA" id="ARBA00022692"/>
    </source>
</evidence>
<proteinExistence type="inferred from homology"/>
<dbReference type="PANTHER" id="PTHR33452">
    <property type="entry name" value="OXIDOREDUCTASE CATD-RELATED"/>
    <property type="match status" value="1"/>
</dbReference>
<keyword evidence="9" id="KW-1185">Reference proteome</keyword>
<dbReference type="InterPro" id="IPR051907">
    <property type="entry name" value="DoxX-like_oxidoreductase"/>
</dbReference>
<feature type="transmembrane region" description="Helical" evidence="7">
    <location>
        <begin position="77"/>
        <end position="98"/>
    </location>
</feature>
<evidence type="ECO:0000313" key="8">
    <source>
        <dbReference type="EMBL" id="GAA3026921.1"/>
    </source>
</evidence>
<organism evidence="8 9">
    <name type="scientific">Gordonia defluvii</name>
    <dbReference type="NCBI Taxonomy" id="283718"/>
    <lineage>
        <taxon>Bacteria</taxon>
        <taxon>Bacillati</taxon>
        <taxon>Actinomycetota</taxon>
        <taxon>Actinomycetes</taxon>
        <taxon>Mycobacteriales</taxon>
        <taxon>Gordoniaceae</taxon>
        <taxon>Gordonia</taxon>
    </lineage>
</organism>
<gene>
    <name evidence="8" type="ORF">GCM10010528_05730</name>
</gene>
<comment type="caution">
    <text evidence="8">The sequence shown here is derived from an EMBL/GenBank/DDBJ whole genome shotgun (WGS) entry which is preliminary data.</text>
</comment>
<protein>
    <submittedName>
        <fullName evidence="8">DoxX family protein</fullName>
    </submittedName>
</protein>
<sequence length="144" mass="15264">MAFLRTPALLLARVALGFIFVMHGWQKFTTGHSALTADFRKLDVPAPAASAFFATWVELLGGIALILGVLLPLVGALLAISMIGALVTVHLKGGFWMPDSGYEYVLALAAGALAVGFANAGVLSVDHYLFNRVYRSRSVDGSGR</sequence>